<dbReference type="GO" id="GO:0015074">
    <property type="term" value="P:DNA integration"/>
    <property type="evidence" value="ECO:0007669"/>
    <property type="project" value="InterPro"/>
</dbReference>
<dbReference type="SUPFAM" id="SSF56349">
    <property type="entry name" value="DNA breaking-rejoining enzymes"/>
    <property type="match status" value="1"/>
</dbReference>
<dbReference type="InterPro" id="IPR010998">
    <property type="entry name" value="Integrase_recombinase_N"/>
</dbReference>
<evidence type="ECO:0008006" key="5">
    <source>
        <dbReference type="Google" id="ProtNLM"/>
    </source>
</evidence>
<comment type="caution">
    <text evidence="3">The sequence shown here is derived from an EMBL/GenBank/DDBJ whole genome shotgun (WGS) entry which is preliminary data.</text>
</comment>
<dbReference type="PANTHER" id="PTHR34605">
    <property type="entry name" value="PHAGE_INTEGRASE DOMAIN-CONTAINING PROTEIN"/>
    <property type="match status" value="1"/>
</dbReference>
<dbReference type="AlphaFoldDB" id="A0A2P4XMQ7"/>
<accession>A0A2P4XMQ7</accession>
<sequence>MRYIGYGLTFLMDGHRSAKPLRESLDVLGSVLYRHAMADTTNITYSVHWRQWTSFSRYMKWSKWLSNNPQDNSNKLGLFAIFCWRYGWSSRRVGNQYATIRLKVSSIRWFHRRFAGTELEVSPDFNILMRGIRKLSDPPRKKQPITPAFLRLLYRRLDFTRPRNRLLWGSVLLAYFFLLRRSEFLLVGSMRHSYCLKASNAYFSDDRGVPVPVKIANAVTIGLSDAKNDQFGRGAWRTMHATGDSVLCPLQALTHVLRARSELGHARATHLCVDLTANEVSTSFKALATDVGAPRGHYSTHSVRIGGATALVRGKADSLSIKLIGRWMSNCYESYPVLSAEATQGLSARMI</sequence>
<dbReference type="OrthoDB" id="123621at2759"/>
<dbReference type="GO" id="GO:0006310">
    <property type="term" value="P:DNA recombination"/>
    <property type="evidence" value="ECO:0007669"/>
    <property type="project" value="UniProtKB-KW"/>
</dbReference>
<dbReference type="Gene3D" id="1.10.443.10">
    <property type="entry name" value="Intergrase catalytic core"/>
    <property type="match status" value="1"/>
</dbReference>
<evidence type="ECO:0000313" key="3">
    <source>
        <dbReference type="EMBL" id="POM66789.1"/>
    </source>
</evidence>
<dbReference type="InterPro" id="IPR052925">
    <property type="entry name" value="Phage_Integrase-like_Recomb"/>
</dbReference>
<dbReference type="Proteomes" id="UP000237271">
    <property type="component" value="Unassembled WGS sequence"/>
</dbReference>
<gene>
    <name evidence="3" type="ORF">PHPALM_17293</name>
</gene>
<evidence type="ECO:0000256" key="1">
    <source>
        <dbReference type="ARBA" id="ARBA00023125"/>
    </source>
</evidence>
<evidence type="ECO:0000256" key="2">
    <source>
        <dbReference type="ARBA" id="ARBA00023172"/>
    </source>
</evidence>
<keyword evidence="4" id="KW-1185">Reference proteome</keyword>
<organism evidence="3 4">
    <name type="scientific">Phytophthora palmivora</name>
    <dbReference type="NCBI Taxonomy" id="4796"/>
    <lineage>
        <taxon>Eukaryota</taxon>
        <taxon>Sar</taxon>
        <taxon>Stramenopiles</taxon>
        <taxon>Oomycota</taxon>
        <taxon>Peronosporomycetes</taxon>
        <taxon>Peronosporales</taxon>
        <taxon>Peronosporaceae</taxon>
        <taxon>Phytophthora</taxon>
    </lineage>
</organism>
<name>A0A2P4XMQ7_9STRA</name>
<dbReference type="Gene3D" id="1.10.150.130">
    <property type="match status" value="1"/>
</dbReference>
<dbReference type="PANTHER" id="PTHR34605:SF3">
    <property type="entry name" value="P CELL-TYPE AGGLUTINATION PROTEIN MAP4-LIKE-RELATED"/>
    <property type="match status" value="1"/>
</dbReference>
<dbReference type="GO" id="GO:0003677">
    <property type="term" value="F:DNA binding"/>
    <property type="evidence" value="ECO:0007669"/>
    <property type="project" value="UniProtKB-KW"/>
</dbReference>
<dbReference type="InterPro" id="IPR013762">
    <property type="entry name" value="Integrase-like_cat_sf"/>
</dbReference>
<keyword evidence="2" id="KW-0233">DNA recombination</keyword>
<proteinExistence type="predicted"/>
<keyword evidence="1" id="KW-0238">DNA-binding</keyword>
<reference evidence="3 4" key="1">
    <citation type="journal article" date="2017" name="Genome Biol. Evol.">
        <title>Phytophthora megakarya and P. palmivora, closely related causal agents of cacao black pod rot, underwent increases in genome sizes and gene numbers by different mechanisms.</title>
        <authorList>
            <person name="Ali S.S."/>
            <person name="Shao J."/>
            <person name="Lary D.J."/>
            <person name="Kronmiller B."/>
            <person name="Shen D."/>
            <person name="Strem M.D."/>
            <person name="Amoako-Attah I."/>
            <person name="Akrofi A.Y."/>
            <person name="Begoude B.A."/>
            <person name="Ten Hoopen G.M."/>
            <person name="Coulibaly K."/>
            <person name="Kebe B.I."/>
            <person name="Melnick R.L."/>
            <person name="Guiltinan M.J."/>
            <person name="Tyler B.M."/>
            <person name="Meinhardt L.W."/>
            <person name="Bailey B.A."/>
        </authorList>
    </citation>
    <scope>NUCLEOTIDE SEQUENCE [LARGE SCALE GENOMIC DNA]</scope>
    <source>
        <strain evidence="4">sbr112.9</strain>
    </source>
</reference>
<dbReference type="InterPro" id="IPR011010">
    <property type="entry name" value="DNA_brk_join_enz"/>
</dbReference>
<protein>
    <recommendedName>
        <fullName evidence="5">Tyr recombinase domain-containing protein</fullName>
    </recommendedName>
</protein>
<evidence type="ECO:0000313" key="4">
    <source>
        <dbReference type="Proteomes" id="UP000237271"/>
    </source>
</evidence>
<dbReference type="EMBL" id="NCKW01009532">
    <property type="protein sequence ID" value="POM66789.1"/>
    <property type="molecule type" value="Genomic_DNA"/>
</dbReference>